<gene>
    <name evidence="1" type="ORF">DESAMIL20_2023</name>
</gene>
<evidence type="ECO:0000313" key="1">
    <source>
        <dbReference type="EMBL" id="OSS42470.1"/>
    </source>
</evidence>
<dbReference type="RefSeq" id="WP_204218602.1">
    <property type="nucleotide sequence ID" value="NZ_MDSU01000018.1"/>
</dbReference>
<proteinExistence type="predicted"/>
<sequence length="210" mass="23041">MFCKLKSAFLIGIEAYGVDVEIDSSKGMPMFVIVGLADNAIKESKERVRSALLNSSIPFKATRLTINLSPADVKKEGSQFDLPIAIGIAMVNGVEVSKNLDEFLFVAELSLDGKLRPISGILPISVYAKKHNLSLVIAKDNSCEASLAKTNIYAFENLSEVIGFLNGTINVNLYDSNKTFESDNYDVDFSEIKGQYRAIRAARAKLCIYL</sequence>
<reference evidence="1 2" key="1">
    <citation type="journal article" date="2017" name="Front. Microbiol.">
        <title>Genome Sequence of Desulfurella amilsii Strain TR1 and Comparative Genomics of Desulfurellaceae Family.</title>
        <authorList>
            <person name="Florentino A.P."/>
            <person name="Stams A.J."/>
            <person name="Sanchez-Andrea I."/>
        </authorList>
    </citation>
    <scope>NUCLEOTIDE SEQUENCE [LARGE SCALE GENOMIC DNA]</scope>
    <source>
        <strain evidence="1 2">TR1</strain>
    </source>
</reference>
<keyword evidence="2" id="KW-1185">Reference proteome</keyword>
<organism evidence="1 2">
    <name type="scientific">Desulfurella amilsii</name>
    <dbReference type="NCBI Taxonomy" id="1562698"/>
    <lineage>
        <taxon>Bacteria</taxon>
        <taxon>Pseudomonadati</taxon>
        <taxon>Campylobacterota</taxon>
        <taxon>Desulfurellia</taxon>
        <taxon>Desulfurellales</taxon>
        <taxon>Desulfurellaceae</taxon>
        <taxon>Desulfurella</taxon>
    </lineage>
</organism>
<dbReference type="InterPro" id="IPR014721">
    <property type="entry name" value="Ribsml_uS5_D2-typ_fold_subgr"/>
</dbReference>
<dbReference type="AlphaFoldDB" id="A0A1X4XY60"/>
<protein>
    <submittedName>
        <fullName evidence="1">MG(2+) CHELATASE FAMILY PROTEIN / ComM-related protein</fullName>
    </submittedName>
</protein>
<dbReference type="EMBL" id="MDSU01000018">
    <property type="protein sequence ID" value="OSS42470.1"/>
    <property type="molecule type" value="Genomic_DNA"/>
</dbReference>
<dbReference type="InterPro" id="IPR020568">
    <property type="entry name" value="Ribosomal_Su5_D2-typ_SF"/>
</dbReference>
<name>A0A1X4XY60_9BACT</name>
<dbReference type="Pfam" id="PF13541">
    <property type="entry name" value="ChlI"/>
    <property type="match status" value="1"/>
</dbReference>
<dbReference type="SUPFAM" id="SSF54211">
    <property type="entry name" value="Ribosomal protein S5 domain 2-like"/>
    <property type="match status" value="1"/>
</dbReference>
<evidence type="ECO:0000313" key="2">
    <source>
        <dbReference type="Proteomes" id="UP000194141"/>
    </source>
</evidence>
<comment type="caution">
    <text evidence="1">The sequence shown here is derived from an EMBL/GenBank/DDBJ whole genome shotgun (WGS) entry which is preliminary data.</text>
</comment>
<dbReference type="STRING" id="1562698.DESAMIL20_2023"/>
<dbReference type="Gene3D" id="3.30.230.10">
    <property type="match status" value="1"/>
</dbReference>
<dbReference type="Proteomes" id="UP000194141">
    <property type="component" value="Unassembled WGS sequence"/>
</dbReference>
<accession>A0A1X4XY60</accession>